<keyword evidence="1" id="KW-0812">Transmembrane</keyword>
<feature type="transmembrane region" description="Helical" evidence="1">
    <location>
        <begin position="12"/>
        <end position="33"/>
    </location>
</feature>
<keyword evidence="3" id="KW-1185">Reference proteome</keyword>
<name>A0A7J6V344_THATH</name>
<protein>
    <submittedName>
        <fullName evidence="2">Sodium/calcium exchanger NCL2</fullName>
    </submittedName>
</protein>
<evidence type="ECO:0000256" key="1">
    <source>
        <dbReference type="SAM" id="Phobius"/>
    </source>
</evidence>
<evidence type="ECO:0000313" key="3">
    <source>
        <dbReference type="Proteomes" id="UP000554482"/>
    </source>
</evidence>
<keyword evidence="1" id="KW-0472">Membrane</keyword>
<gene>
    <name evidence="2" type="ORF">FRX31_031561</name>
</gene>
<proteinExistence type="predicted"/>
<dbReference type="AlphaFoldDB" id="A0A7J6V344"/>
<dbReference type="Proteomes" id="UP000554482">
    <property type="component" value="Unassembled WGS sequence"/>
</dbReference>
<dbReference type="EMBL" id="JABWDY010039511">
    <property type="protein sequence ID" value="KAF5178852.1"/>
    <property type="molecule type" value="Genomic_DNA"/>
</dbReference>
<reference evidence="2 3" key="1">
    <citation type="submission" date="2020-06" db="EMBL/GenBank/DDBJ databases">
        <title>Transcriptomic and genomic resources for Thalictrum thalictroides and T. hernandezii: Facilitating candidate gene discovery in an emerging model plant lineage.</title>
        <authorList>
            <person name="Arias T."/>
            <person name="Riano-Pachon D.M."/>
            <person name="Di Stilio V.S."/>
        </authorList>
    </citation>
    <scope>NUCLEOTIDE SEQUENCE [LARGE SCALE GENOMIC DNA]</scope>
    <source>
        <strain evidence="3">cv. WT478/WT964</strain>
        <tissue evidence="2">Leaves</tissue>
    </source>
</reference>
<comment type="caution">
    <text evidence="2">The sequence shown here is derived from an EMBL/GenBank/DDBJ whole genome shotgun (WGS) entry which is preliminary data.</text>
</comment>
<keyword evidence="1" id="KW-1133">Transmembrane helix</keyword>
<organism evidence="2 3">
    <name type="scientific">Thalictrum thalictroides</name>
    <name type="common">Rue-anemone</name>
    <name type="synonym">Anemone thalictroides</name>
    <dbReference type="NCBI Taxonomy" id="46969"/>
    <lineage>
        <taxon>Eukaryota</taxon>
        <taxon>Viridiplantae</taxon>
        <taxon>Streptophyta</taxon>
        <taxon>Embryophyta</taxon>
        <taxon>Tracheophyta</taxon>
        <taxon>Spermatophyta</taxon>
        <taxon>Magnoliopsida</taxon>
        <taxon>Ranunculales</taxon>
        <taxon>Ranunculaceae</taxon>
        <taxon>Thalictroideae</taxon>
        <taxon>Thalictrum</taxon>
    </lineage>
</organism>
<sequence>SILSGSKETAETQVLVGMGMLAGSAIILLTLLWGSCVAVGKTDIDGSTTIDKQDTKGFSSTGFSTMDAAEKTGICDT</sequence>
<evidence type="ECO:0000313" key="2">
    <source>
        <dbReference type="EMBL" id="KAF5178852.1"/>
    </source>
</evidence>
<accession>A0A7J6V344</accession>
<dbReference type="OrthoDB" id="26525at2759"/>
<feature type="non-terminal residue" evidence="2">
    <location>
        <position position="1"/>
    </location>
</feature>